<comment type="caution">
    <text evidence="2">The sequence shown here is derived from an EMBL/GenBank/DDBJ whole genome shotgun (WGS) entry which is preliminary data.</text>
</comment>
<dbReference type="AlphaFoldDB" id="M0HKJ6"/>
<dbReference type="PATRIC" id="fig|1230453.4.peg.2058"/>
<sequence>MNIHIGTVYKKYLMPWSRRHILGLGGLSVLSGFAGCTSVPFVGTIGLVLRNYTENAHDARIEIRVANRVAFEQTYQLPTASEAKPYVVTEADAVSNIPKGMTYTVFLFLDGTEVDTLEATMDCTKRDSHSVEEEVSIDIGFPGEKTVDMADSQC</sequence>
<reference evidence="2 3" key="1">
    <citation type="journal article" date="2014" name="PLoS Genet.">
        <title>Phylogenetically driven sequencing of extremely halophilic archaea reveals strategies for static and dynamic osmo-response.</title>
        <authorList>
            <person name="Becker E.A."/>
            <person name="Seitzer P.M."/>
            <person name="Tritt A."/>
            <person name="Larsen D."/>
            <person name="Krusor M."/>
            <person name="Yao A.I."/>
            <person name="Wu D."/>
            <person name="Madern D."/>
            <person name="Eisen J.A."/>
            <person name="Darling A.E."/>
            <person name="Facciotti M.T."/>
        </authorList>
    </citation>
    <scope>NUCLEOTIDE SEQUENCE [LARGE SCALE GENOMIC DNA]</scope>
    <source>
        <strain evidence="2 3">ATCC BAA-1513</strain>
    </source>
</reference>
<keyword evidence="1" id="KW-0812">Transmembrane</keyword>
<keyword evidence="3" id="KW-1185">Reference proteome</keyword>
<keyword evidence="1" id="KW-0472">Membrane</keyword>
<protein>
    <submittedName>
        <fullName evidence="2">Uncharacterized protein</fullName>
    </submittedName>
</protein>
<evidence type="ECO:0000313" key="3">
    <source>
        <dbReference type="Proteomes" id="UP000011612"/>
    </source>
</evidence>
<organism evidence="2 3">
    <name type="scientific">Haloferax elongans ATCC BAA-1513</name>
    <dbReference type="NCBI Taxonomy" id="1230453"/>
    <lineage>
        <taxon>Archaea</taxon>
        <taxon>Methanobacteriati</taxon>
        <taxon>Methanobacteriota</taxon>
        <taxon>Stenosarchaea group</taxon>
        <taxon>Halobacteria</taxon>
        <taxon>Halobacteriales</taxon>
        <taxon>Haloferacaceae</taxon>
        <taxon>Haloferax</taxon>
    </lineage>
</organism>
<proteinExistence type="predicted"/>
<evidence type="ECO:0000256" key="1">
    <source>
        <dbReference type="SAM" id="Phobius"/>
    </source>
</evidence>
<feature type="transmembrane region" description="Helical" evidence="1">
    <location>
        <begin position="21"/>
        <end position="49"/>
    </location>
</feature>
<evidence type="ECO:0000313" key="2">
    <source>
        <dbReference type="EMBL" id="ELZ84991.1"/>
    </source>
</evidence>
<keyword evidence="1" id="KW-1133">Transmembrane helix</keyword>
<dbReference type="EMBL" id="AOLK01000018">
    <property type="protein sequence ID" value="ELZ84991.1"/>
    <property type="molecule type" value="Genomic_DNA"/>
</dbReference>
<name>M0HKJ6_HALEO</name>
<dbReference type="Proteomes" id="UP000011612">
    <property type="component" value="Unassembled WGS sequence"/>
</dbReference>
<accession>M0HKJ6</accession>
<gene>
    <name evidence="2" type="ORF">C453_10435</name>
</gene>
<dbReference type="STRING" id="1230453.C453_10435"/>